<dbReference type="HAMAP" id="MF_02087">
    <property type="entry name" value="PLP_homeostasis"/>
    <property type="match status" value="1"/>
</dbReference>
<dbReference type="FunFam" id="3.20.20.10:FF:000018">
    <property type="entry name" value="Pyridoxal phosphate homeostasis protein"/>
    <property type="match status" value="1"/>
</dbReference>
<keyword evidence="7" id="KW-1185">Reference proteome</keyword>
<feature type="modified residue" description="N6-(pyridoxal phosphate)lysine" evidence="2 3">
    <location>
        <position position="33"/>
    </location>
</feature>
<dbReference type="Pfam" id="PF01168">
    <property type="entry name" value="Ala_racemase_N"/>
    <property type="match status" value="1"/>
</dbReference>
<reference evidence="6 7" key="1">
    <citation type="submission" date="2019-08" db="EMBL/GenBank/DDBJ databases">
        <title>In-depth cultivation of the pig gut microbiome towards novel bacterial diversity and tailored functional studies.</title>
        <authorList>
            <person name="Wylensek D."/>
            <person name="Hitch T.C.A."/>
            <person name="Clavel T."/>
        </authorList>
    </citation>
    <scope>NUCLEOTIDE SEQUENCE [LARGE SCALE GENOMIC DNA]</scope>
    <source>
        <strain evidence="6 7">Oil+RF-744-GAM-WT-6</strain>
    </source>
</reference>
<dbReference type="CDD" id="cd00635">
    <property type="entry name" value="PLPDE_III_YBL036c_like"/>
    <property type="match status" value="1"/>
</dbReference>
<comment type="caution">
    <text evidence="6">The sequence shown here is derived from an EMBL/GenBank/DDBJ whole genome shotgun (WGS) entry which is preliminary data.</text>
</comment>
<comment type="cofactor">
    <cofactor evidence="3">
        <name>pyridoxal 5'-phosphate</name>
        <dbReference type="ChEBI" id="CHEBI:597326"/>
    </cofactor>
</comment>
<evidence type="ECO:0000313" key="7">
    <source>
        <dbReference type="Proteomes" id="UP000461880"/>
    </source>
</evidence>
<comment type="function">
    <text evidence="2">Pyridoxal 5'-phosphate (PLP)-binding protein, which is involved in PLP homeostasis.</text>
</comment>
<evidence type="ECO:0000313" key="6">
    <source>
        <dbReference type="EMBL" id="MSS57855.1"/>
    </source>
</evidence>
<proteinExistence type="inferred from homology"/>
<feature type="domain" description="Alanine racemase N-terminal" evidence="5">
    <location>
        <begin position="4"/>
        <end position="225"/>
    </location>
</feature>
<organism evidence="6 7">
    <name type="scientific">Stecheria intestinalis</name>
    <dbReference type="NCBI Taxonomy" id="2606630"/>
    <lineage>
        <taxon>Bacteria</taxon>
        <taxon>Bacillati</taxon>
        <taxon>Bacillota</taxon>
        <taxon>Erysipelotrichia</taxon>
        <taxon>Erysipelotrichales</taxon>
        <taxon>Erysipelotrichaceae</taxon>
        <taxon>Stecheria</taxon>
    </lineage>
</organism>
<keyword evidence="1 2" id="KW-0663">Pyridoxal phosphate</keyword>
<dbReference type="PANTHER" id="PTHR10146">
    <property type="entry name" value="PROLINE SYNTHETASE CO-TRANSCRIBED BACTERIAL HOMOLOG PROTEIN"/>
    <property type="match status" value="1"/>
</dbReference>
<sequence length="229" mass="25881">MRSNLKSVQHRISDACLRAGRDPSEVKLIAVSKTKPVHDIEVLEEAGQLSFGENYVQELHAKQAELSRKTEWHMIGHLQRNKVRYLIGTVALIHSVDSIVLAEQIEKEAAKKNRMMNILMEINIAEEETKWGFRKEEAEAVAEQIAAFPHLRLKGLMTSAPKTDCPETNRIYFRNMKSLADQIARQKIPGVSMGILSMGMTQDFEIAIEEGSTMVRIGTGLFGERTYSR</sequence>
<dbReference type="Gene3D" id="3.20.20.10">
    <property type="entry name" value="Alanine racemase"/>
    <property type="match status" value="1"/>
</dbReference>
<comment type="similarity">
    <text evidence="2 4">Belongs to the pyridoxal phosphate-binding protein YggS/PROSC family.</text>
</comment>
<dbReference type="PIRSF" id="PIRSF004848">
    <property type="entry name" value="YBL036c_PLPDEIII"/>
    <property type="match status" value="1"/>
</dbReference>
<dbReference type="SUPFAM" id="SSF51419">
    <property type="entry name" value="PLP-binding barrel"/>
    <property type="match status" value="1"/>
</dbReference>
<dbReference type="InterPro" id="IPR029066">
    <property type="entry name" value="PLP-binding_barrel"/>
</dbReference>
<dbReference type="InterPro" id="IPR001608">
    <property type="entry name" value="Ala_racemase_N"/>
</dbReference>
<evidence type="ECO:0000256" key="3">
    <source>
        <dbReference type="PIRSR" id="PIRSR004848-1"/>
    </source>
</evidence>
<dbReference type="InterPro" id="IPR011078">
    <property type="entry name" value="PyrdxlP_homeostasis"/>
</dbReference>
<dbReference type="NCBIfam" id="TIGR00044">
    <property type="entry name" value="YggS family pyridoxal phosphate-dependent enzyme"/>
    <property type="match status" value="1"/>
</dbReference>
<dbReference type="PANTHER" id="PTHR10146:SF14">
    <property type="entry name" value="PYRIDOXAL PHOSPHATE HOMEOSTASIS PROTEIN"/>
    <property type="match status" value="1"/>
</dbReference>
<gene>
    <name evidence="6" type="ORF">FYJ51_02935</name>
</gene>
<evidence type="ECO:0000259" key="5">
    <source>
        <dbReference type="Pfam" id="PF01168"/>
    </source>
</evidence>
<dbReference type="GO" id="GO:0030170">
    <property type="term" value="F:pyridoxal phosphate binding"/>
    <property type="evidence" value="ECO:0007669"/>
    <property type="project" value="UniProtKB-UniRule"/>
</dbReference>
<protein>
    <recommendedName>
        <fullName evidence="2">Pyridoxal phosphate homeostasis protein</fullName>
        <shortName evidence="2">PLP homeostasis protein</shortName>
    </recommendedName>
</protein>
<dbReference type="EMBL" id="VUMN01000004">
    <property type="protein sequence ID" value="MSS57855.1"/>
    <property type="molecule type" value="Genomic_DNA"/>
</dbReference>
<evidence type="ECO:0000256" key="4">
    <source>
        <dbReference type="RuleBase" id="RU004514"/>
    </source>
</evidence>
<name>A0A7X2NR25_9FIRM</name>
<dbReference type="Proteomes" id="UP000461880">
    <property type="component" value="Unassembled WGS sequence"/>
</dbReference>
<dbReference type="PROSITE" id="PS01211">
    <property type="entry name" value="UPF0001"/>
    <property type="match status" value="1"/>
</dbReference>
<accession>A0A7X2NR25</accession>
<dbReference type="AlphaFoldDB" id="A0A7X2NR25"/>
<evidence type="ECO:0000256" key="2">
    <source>
        <dbReference type="HAMAP-Rule" id="MF_02087"/>
    </source>
</evidence>
<evidence type="ECO:0000256" key="1">
    <source>
        <dbReference type="ARBA" id="ARBA00022898"/>
    </source>
</evidence>